<feature type="domain" description="HTH gntR-type" evidence="4">
    <location>
        <begin position="13"/>
        <end position="80"/>
    </location>
</feature>
<dbReference type="InterPro" id="IPR000524">
    <property type="entry name" value="Tscrpt_reg_HTH_GntR"/>
</dbReference>
<protein>
    <submittedName>
        <fullName evidence="5">GntR family transcriptional regulator</fullName>
    </submittedName>
</protein>
<keyword evidence="3" id="KW-0804">Transcription</keyword>
<dbReference type="SMART" id="SM00345">
    <property type="entry name" value="HTH_GNTR"/>
    <property type="match status" value="1"/>
</dbReference>
<dbReference type="SUPFAM" id="SSF46785">
    <property type="entry name" value="Winged helix' DNA-binding domain"/>
    <property type="match status" value="1"/>
</dbReference>
<keyword evidence="1" id="KW-0805">Transcription regulation</keyword>
<dbReference type="PANTHER" id="PTHR43537">
    <property type="entry name" value="TRANSCRIPTIONAL REGULATOR, GNTR FAMILY"/>
    <property type="match status" value="1"/>
</dbReference>
<dbReference type="GO" id="GO:0003677">
    <property type="term" value="F:DNA binding"/>
    <property type="evidence" value="ECO:0007669"/>
    <property type="project" value="UniProtKB-KW"/>
</dbReference>
<gene>
    <name evidence="5" type="ORF">ATO3_19490</name>
</gene>
<evidence type="ECO:0000256" key="3">
    <source>
        <dbReference type="ARBA" id="ARBA00023163"/>
    </source>
</evidence>
<evidence type="ECO:0000256" key="2">
    <source>
        <dbReference type="ARBA" id="ARBA00023125"/>
    </source>
</evidence>
<dbReference type="Pfam" id="PF00392">
    <property type="entry name" value="GntR"/>
    <property type="match status" value="1"/>
</dbReference>
<organism evidence="5 6">
    <name type="scientific">Marinibacterium profundimaris</name>
    <dbReference type="NCBI Taxonomy" id="1679460"/>
    <lineage>
        <taxon>Bacteria</taxon>
        <taxon>Pseudomonadati</taxon>
        <taxon>Pseudomonadota</taxon>
        <taxon>Alphaproteobacteria</taxon>
        <taxon>Rhodobacterales</taxon>
        <taxon>Paracoccaceae</taxon>
        <taxon>Marinibacterium</taxon>
    </lineage>
</organism>
<dbReference type="SUPFAM" id="SSF48008">
    <property type="entry name" value="GntR ligand-binding domain-like"/>
    <property type="match status" value="1"/>
</dbReference>
<keyword evidence="2" id="KW-0238">DNA-binding</keyword>
<sequence length="229" mass="25872">MTDLSLLPPTPQASATDQVFDAIYRAIISQELPPGAKISEVEIAGQFDVSRQPVRDAFFRLSKLGFLSIRPQRATRVTKISEQAVRNAAFVRTALEVACFAVALERLEATGLAELRALLQAQQDAVTRDARAEFHDLDDAFHRRICEIAGHGHVWTLIREQKAHMDRVRFLSLSQDSQLARDEHVQILDALEARDAVRTEAMVRQHLSRILTFVSQIRETHGEYFEDEA</sequence>
<dbReference type="SMART" id="SM00895">
    <property type="entry name" value="FCD"/>
    <property type="match status" value="1"/>
</dbReference>
<dbReference type="InterPro" id="IPR008920">
    <property type="entry name" value="TF_FadR/GntR_C"/>
</dbReference>
<keyword evidence="6" id="KW-1185">Reference proteome</keyword>
<name>A0A225NIV2_9RHOB</name>
<dbReference type="CDD" id="cd07377">
    <property type="entry name" value="WHTH_GntR"/>
    <property type="match status" value="1"/>
</dbReference>
<evidence type="ECO:0000313" key="5">
    <source>
        <dbReference type="EMBL" id="OWU71020.1"/>
    </source>
</evidence>
<evidence type="ECO:0000256" key="1">
    <source>
        <dbReference type="ARBA" id="ARBA00023015"/>
    </source>
</evidence>
<dbReference type="PROSITE" id="PS50949">
    <property type="entry name" value="HTH_GNTR"/>
    <property type="match status" value="1"/>
</dbReference>
<dbReference type="AlphaFoldDB" id="A0A225NIV2"/>
<reference evidence="5 6" key="1">
    <citation type="submission" date="2013-04" db="EMBL/GenBank/DDBJ databases">
        <title>Oceanicola sp. 22II1-22F33 Genome Sequencing.</title>
        <authorList>
            <person name="Lai Q."/>
            <person name="Li G."/>
            <person name="Shao Z."/>
        </authorList>
    </citation>
    <scope>NUCLEOTIDE SEQUENCE [LARGE SCALE GENOMIC DNA]</scope>
    <source>
        <strain evidence="5 6">22II1-22F33</strain>
    </source>
</reference>
<evidence type="ECO:0000259" key="4">
    <source>
        <dbReference type="PROSITE" id="PS50949"/>
    </source>
</evidence>
<dbReference type="InterPro" id="IPR011711">
    <property type="entry name" value="GntR_C"/>
</dbReference>
<dbReference type="Gene3D" id="1.20.120.530">
    <property type="entry name" value="GntR ligand-binding domain-like"/>
    <property type="match status" value="1"/>
</dbReference>
<accession>A0A225NIV2</accession>
<proteinExistence type="predicted"/>
<dbReference type="Proteomes" id="UP000215377">
    <property type="component" value="Unassembled WGS sequence"/>
</dbReference>
<dbReference type="InterPro" id="IPR036388">
    <property type="entry name" value="WH-like_DNA-bd_sf"/>
</dbReference>
<comment type="caution">
    <text evidence="5">The sequence shown here is derived from an EMBL/GenBank/DDBJ whole genome shotgun (WGS) entry which is preliminary data.</text>
</comment>
<dbReference type="EMBL" id="AQQR01000010">
    <property type="protein sequence ID" value="OWU71020.1"/>
    <property type="molecule type" value="Genomic_DNA"/>
</dbReference>
<dbReference type="Pfam" id="PF07729">
    <property type="entry name" value="FCD"/>
    <property type="match status" value="1"/>
</dbReference>
<dbReference type="Gene3D" id="1.10.10.10">
    <property type="entry name" value="Winged helix-like DNA-binding domain superfamily/Winged helix DNA-binding domain"/>
    <property type="match status" value="1"/>
</dbReference>
<dbReference type="PANTHER" id="PTHR43537:SF6">
    <property type="entry name" value="HTH-TYPE TRANSCRIPTIONAL REPRESSOR RSPR"/>
    <property type="match status" value="1"/>
</dbReference>
<dbReference type="OrthoDB" id="9788098at2"/>
<evidence type="ECO:0000313" key="6">
    <source>
        <dbReference type="Proteomes" id="UP000215377"/>
    </source>
</evidence>
<dbReference type="GO" id="GO:0003700">
    <property type="term" value="F:DNA-binding transcription factor activity"/>
    <property type="evidence" value="ECO:0007669"/>
    <property type="project" value="InterPro"/>
</dbReference>
<dbReference type="RefSeq" id="WP_088651574.1">
    <property type="nucleotide sequence ID" value="NZ_AQQR01000010.1"/>
</dbReference>
<dbReference type="InterPro" id="IPR036390">
    <property type="entry name" value="WH_DNA-bd_sf"/>
</dbReference>